<organism evidence="1 2">
    <name type="scientific">Aureobasidium pullulans</name>
    <name type="common">Black yeast</name>
    <name type="synonym">Pullularia pullulans</name>
    <dbReference type="NCBI Taxonomy" id="5580"/>
    <lineage>
        <taxon>Eukaryota</taxon>
        <taxon>Fungi</taxon>
        <taxon>Dikarya</taxon>
        <taxon>Ascomycota</taxon>
        <taxon>Pezizomycotina</taxon>
        <taxon>Dothideomycetes</taxon>
        <taxon>Dothideomycetidae</taxon>
        <taxon>Dothideales</taxon>
        <taxon>Saccotheciaceae</taxon>
        <taxon>Aureobasidium</taxon>
    </lineage>
</organism>
<reference evidence="1 2" key="1">
    <citation type="submission" date="2023-11" db="EMBL/GenBank/DDBJ databases">
        <title>Draft genome sequence and annotation of the polyextremotolerant black yeast-like fungus Aureobasidium pullulans NRRL 62042.</title>
        <authorList>
            <person name="Dielentheis-Frenken M.R.E."/>
            <person name="Wibberg D."/>
            <person name="Blank L.M."/>
            <person name="Tiso T."/>
        </authorList>
    </citation>
    <scope>NUCLEOTIDE SEQUENCE [LARGE SCALE GENOMIC DNA]</scope>
    <source>
        <strain evidence="1 2">NRRL 62042</strain>
    </source>
</reference>
<protein>
    <submittedName>
        <fullName evidence="1">Uncharacterized protein</fullName>
    </submittedName>
</protein>
<keyword evidence="2" id="KW-1185">Reference proteome</keyword>
<evidence type="ECO:0000313" key="1">
    <source>
        <dbReference type="EMBL" id="KAK6001643.1"/>
    </source>
</evidence>
<comment type="caution">
    <text evidence="1">The sequence shown here is derived from an EMBL/GenBank/DDBJ whole genome shotgun (WGS) entry which is preliminary data.</text>
</comment>
<evidence type="ECO:0000313" key="2">
    <source>
        <dbReference type="Proteomes" id="UP001341245"/>
    </source>
</evidence>
<dbReference type="InterPro" id="IPR053204">
    <property type="entry name" value="Oxopyrrolidines_Biosynth-assoc"/>
</dbReference>
<dbReference type="EMBL" id="JASGXD010000013">
    <property type="protein sequence ID" value="KAK6001643.1"/>
    <property type="molecule type" value="Genomic_DNA"/>
</dbReference>
<accession>A0ABR0TB25</accession>
<dbReference type="Proteomes" id="UP001341245">
    <property type="component" value="Unassembled WGS sequence"/>
</dbReference>
<dbReference type="Pfam" id="PF12311">
    <property type="entry name" value="DUF3632"/>
    <property type="match status" value="1"/>
</dbReference>
<proteinExistence type="predicted"/>
<sequence length="138" mass="16154">MPAHVLRGNTFAARYFKQGGERQFDAETPLRDALEFDLDDPEHFERASTDIPLGAVWILNAGDEIRLLCQDDAKRLARVKGPNDNSLWNGDLRFCLGRWQFWKQRFHELQEMSKLDARTRAFAADAWTKMEDIDHRFE</sequence>
<name>A0ABR0TB25_AURPU</name>
<dbReference type="PANTHER" id="PTHR38797:SF4">
    <property type="entry name" value="NUCLEAR PORE COMPLEX PROTEIN NUP85"/>
    <property type="match status" value="1"/>
</dbReference>
<dbReference type="PANTHER" id="PTHR38797">
    <property type="entry name" value="NUCLEAR PORE COMPLEX PROTEIN NUP85-RELATED"/>
    <property type="match status" value="1"/>
</dbReference>
<gene>
    <name evidence="1" type="ORF">QM012_002133</name>
</gene>
<dbReference type="InterPro" id="IPR022085">
    <property type="entry name" value="OpdG"/>
</dbReference>